<sequence length="223" mass="24745">MKLADLKRAGEERPVWSSPIADVKGNTHYELSITGPGAAIEEVFEKSDFEIEIAPGAPVEQAEAMSKRFLKKHIGDRRFDAPSLDDILTLRDHKPPATPDNLKDAVTVYLRPTEGEGTLWVVWFPVLFVPPATPLLFVLPRVWWTWSMVIPYTGNPDIILFRDAPLPPIVDTAFAPGTTVEGVEFVGPALPWAQSHPWHIVFTFTAPTLTDFAMGGHSIPWIA</sequence>
<dbReference type="RefSeq" id="WP_119760517.1">
    <property type="nucleotide sequence ID" value="NZ_QYUM01000002.1"/>
</dbReference>
<comment type="caution">
    <text evidence="1">The sequence shown here is derived from an EMBL/GenBank/DDBJ whole genome shotgun (WGS) entry which is preliminary data.</text>
</comment>
<reference evidence="1 2" key="1">
    <citation type="submission" date="2018-09" db="EMBL/GenBank/DDBJ databases">
        <authorList>
            <person name="Zhu H."/>
        </authorList>
    </citation>
    <scope>NUCLEOTIDE SEQUENCE [LARGE SCALE GENOMIC DNA]</scope>
    <source>
        <strain evidence="1 2">K2R01-6</strain>
    </source>
</reference>
<organism evidence="1 2">
    <name type="scientific">Sphingomonas cavernae</name>
    <dbReference type="NCBI Taxonomy" id="2320861"/>
    <lineage>
        <taxon>Bacteria</taxon>
        <taxon>Pseudomonadati</taxon>
        <taxon>Pseudomonadota</taxon>
        <taxon>Alphaproteobacteria</taxon>
        <taxon>Sphingomonadales</taxon>
        <taxon>Sphingomonadaceae</taxon>
        <taxon>Sphingomonas</taxon>
    </lineage>
</organism>
<accession>A0A418WRS8</accession>
<keyword evidence="2" id="KW-1185">Reference proteome</keyword>
<dbReference type="AlphaFoldDB" id="A0A418WRS8"/>
<evidence type="ECO:0000313" key="1">
    <source>
        <dbReference type="EMBL" id="RJF93954.1"/>
    </source>
</evidence>
<proteinExistence type="predicted"/>
<name>A0A418WRS8_9SPHN</name>
<gene>
    <name evidence="1" type="ORF">D3876_06700</name>
</gene>
<evidence type="ECO:0000313" key="2">
    <source>
        <dbReference type="Proteomes" id="UP000286100"/>
    </source>
</evidence>
<protein>
    <submittedName>
        <fullName evidence="1">Uncharacterized protein</fullName>
    </submittedName>
</protein>
<dbReference type="Proteomes" id="UP000286100">
    <property type="component" value="Unassembled WGS sequence"/>
</dbReference>
<dbReference type="EMBL" id="QYUM01000002">
    <property type="protein sequence ID" value="RJF93954.1"/>
    <property type="molecule type" value="Genomic_DNA"/>
</dbReference>